<sequence>MKELLKLTKNGSKVPYLTFSLAENKTLMFNWNGFLDVENIIKSHEQSLDLIKKHNVTKLVEDVRKFSGPFSKANDWFIKTYAPAVVKMGVTKTAVILNDNVFTQLSVNDLKENPEFKAIGLLYKVFNSEEDANEWLHETSTQSV</sequence>
<dbReference type="Proteomes" id="UP000614216">
    <property type="component" value="Unassembled WGS sequence"/>
</dbReference>
<gene>
    <name evidence="1" type="ORF">JMN32_00870</name>
</gene>
<name>A0A937FT21_9BACT</name>
<evidence type="ECO:0000313" key="2">
    <source>
        <dbReference type="Proteomes" id="UP000614216"/>
    </source>
</evidence>
<dbReference type="AlphaFoldDB" id="A0A937FT21"/>
<dbReference type="RefSeq" id="WP_202854384.1">
    <property type="nucleotide sequence ID" value="NZ_JAEUGD010000002.1"/>
</dbReference>
<protein>
    <recommendedName>
        <fullName evidence="3">STAS/SEC14 domain-containing protein</fullName>
    </recommendedName>
</protein>
<organism evidence="1 2">
    <name type="scientific">Fulvivirga marina</name>
    <dbReference type="NCBI Taxonomy" id="2494733"/>
    <lineage>
        <taxon>Bacteria</taxon>
        <taxon>Pseudomonadati</taxon>
        <taxon>Bacteroidota</taxon>
        <taxon>Cytophagia</taxon>
        <taxon>Cytophagales</taxon>
        <taxon>Fulvivirgaceae</taxon>
        <taxon>Fulvivirga</taxon>
    </lineage>
</organism>
<dbReference type="EMBL" id="JAEUGD010000002">
    <property type="protein sequence ID" value="MBL6444839.1"/>
    <property type="molecule type" value="Genomic_DNA"/>
</dbReference>
<proteinExistence type="predicted"/>
<keyword evidence="2" id="KW-1185">Reference proteome</keyword>
<comment type="caution">
    <text evidence="1">The sequence shown here is derived from an EMBL/GenBank/DDBJ whole genome shotgun (WGS) entry which is preliminary data.</text>
</comment>
<evidence type="ECO:0008006" key="3">
    <source>
        <dbReference type="Google" id="ProtNLM"/>
    </source>
</evidence>
<evidence type="ECO:0000313" key="1">
    <source>
        <dbReference type="EMBL" id="MBL6444839.1"/>
    </source>
</evidence>
<reference evidence="1" key="1">
    <citation type="submission" date="2021-01" db="EMBL/GenBank/DDBJ databases">
        <title>Fulvivirga kasyanovii gen. nov., sp nov., a novel member of the phylum Bacteroidetes isolated from seawater in a mussel farm.</title>
        <authorList>
            <person name="Zhao L.-H."/>
            <person name="Wang Z.-J."/>
        </authorList>
    </citation>
    <scope>NUCLEOTIDE SEQUENCE</scope>
    <source>
        <strain evidence="1">29W222</strain>
    </source>
</reference>
<accession>A0A937FT21</accession>